<evidence type="ECO:0000256" key="5">
    <source>
        <dbReference type="ARBA" id="ARBA00023242"/>
    </source>
</evidence>
<dbReference type="SMART" id="SM00774">
    <property type="entry name" value="WRKY"/>
    <property type="match status" value="1"/>
</dbReference>
<evidence type="ECO:0000256" key="3">
    <source>
        <dbReference type="ARBA" id="ARBA00023125"/>
    </source>
</evidence>
<dbReference type="InterPro" id="IPR003657">
    <property type="entry name" value="WRKY_dom"/>
</dbReference>
<dbReference type="InterPro" id="IPR036576">
    <property type="entry name" value="WRKY_dom_sf"/>
</dbReference>
<protein>
    <recommendedName>
        <fullName evidence="6">WRKY domain-containing protein</fullName>
    </recommendedName>
</protein>
<dbReference type="GO" id="GO:0043565">
    <property type="term" value="F:sequence-specific DNA binding"/>
    <property type="evidence" value="ECO:0007669"/>
    <property type="project" value="InterPro"/>
</dbReference>
<evidence type="ECO:0000256" key="2">
    <source>
        <dbReference type="ARBA" id="ARBA00023015"/>
    </source>
</evidence>
<evidence type="ECO:0000313" key="7">
    <source>
        <dbReference type="EMBL" id="KAJ0965369.1"/>
    </source>
</evidence>
<dbReference type="FunFam" id="2.20.25.80:FF:000004">
    <property type="entry name" value="WRKY transcription factor 65"/>
    <property type="match status" value="1"/>
</dbReference>
<dbReference type="Gene3D" id="2.20.25.80">
    <property type="entry name" value="WRKY domain"/>
    <property type="match status" value="1"/>
</dbReference>
<dbReference type="GO" id="GO:0003700">
    <property type="term" value="F:DNA-binding transcription factor activity"/>
    <property type="evidence" value="ECO:0007669"/>
    <property type="project" value="InterPro"/>
</dbReference>
<keyword evidence="8" id="KW-1185">Reference proteome</keyword>
<dbReference type="SUPFAM" id="SSF118290">
    <property type="entry name" value="WRKY DNA-binding domain"/>
    <property type="match status" value="1"/>
</dbReference>
<evidence type="ECO:0000259" key="6">
    <source>
        <dbReference type="PROSITE" id="PS50811"/>
    </source>
</evidence>
<dbReference type="InterPro" id="IPR018872">
    <property type="entry name" value="Zn-cluster-dom"/>
</dbReference>
<keyword evidence="2" id="KW-0805">Transcription regulation</keyword>
<comment type="subcellular location">
    <subcellularLocation>
        <location evidence="1">Nucleus</location>
    </subcellularLocation>
</comment>
<accession>A0A9D5C3G8</accession>
<comment type="caution">
    <text evidence="7">The sequence shown here is derived from an EMBL/GenBank/DDBJ whole genome shotgun (WGS) entry which is preliminary data.</text>
</comment>
<dbReference type="Pfam" id="PF10533">
    <property type="entry name" value="Plant_zn_clust"/>
    <property type="match status" value="1"/>
</dbReference>
<gene>
    <name evidence="7" type="ORF">J5N97_026507</name>
</gene>
<reference evidence="7" key="1">
    <citation type="submission" date="2021-03" db="EMBL/GenBank/DDBJ databases">
        <authorList>
            <person name="Li Z."/>
            <person name="Yang C."/>
        </authorList>
    </citation>
    <scope>NUCLEOTIDE SEQUENCE</scope>
    <source>
        <strain evidence="7">Dzin_1.0</strain>
        <tissue evidence="7">Leaf</tissue>
    </source>
</reference>
<organism evidence="7 8">
    <name type="scientific">Dioscorea zingiberensis</name>
    <dbReference type="NCBI Taxonomy" id="325984"/>
    <lineage>
        <taxon>Eukaryota</taxon>
        <taxon>Viridiplantae</taxon>
        <taxon>Streptophyta</taxon>
        <taxon>Embryophyta</taxon>
        <taxon>Tracheophyta</taxon>
        <taxon>Spermatophyta</taxon>
        <taxon>Magnoliopsida</taxon>
        <taxon>Liliopsida</taxon>
        <taxon>Dioscoreales</taxon>
        <taxon>Dioscoreaceae</taxon>
        <taxon>Dioscorea</taxon>
    </lineage>
</organism>
<dbReference type="PANTHER" id="PTHR31282">
    <property type="entry name" value="WRKY TRANSCRIPTION FACTOR 21-RELATED"/>
    <property type="match status" value="1"/>
</dbReference>
<reference evidence="7" key="2">
    <citation type="journal article" date="2022" name="Hortic Res">
        <title>The genome of Dioscorea zingiberensis sheds light on the biosynthesis, origin and evolution of the medicinally important diosgenin saponins.</title>
        <authorList>
            <person name="Li Y."/>
            <person name="Tan C."/>
            <person name="Li Z."/>
            <person name="Guo J."/>
            <person name="Li S."/>
            <person name="Chen X."/>
            <person name="Wang C."/>
            <person name="Dai X."/>
            <person name="Yang H."/>
            <person name="Song W."/>
            <person name="Hou L."/>
            <person name="Xu J."/>
            <person name="Tong Z."/>
            <person name="Xu A."/>
            <person name="Yuan X."/>
            <person name="Wang W."/>
            <person name="Yang Q."/>
            <person name="Chen L."/>
            <person name="Sun Z."/>
            <person name="Wang K."/>
            <person name="Pan B."/>
            <person name="Chen J."/>
            <person name="Bao Y."/>
            <person name="Liu F."/>
            <person name="Qi X."/>
            <person name="Gang D.R."/>
            <person name="Wen J."/>
            <person name="Li J."/>
        </authorList>
    </citation>
    <scope>NUCLEOTIDE SEQUENCE</scope>
    <source>
        <strain evidence="7">Dzin_1.0</strain>
    </source>
</reference>
<dbReference type="InterPro" id="IPR044810">
    <property type="entry name" value="WRKY_plant"/>
</dbReference>
<keyword evidence="3" id="KW-0238">DNA-binding</keyword>
<evidence type="ECO:0000313" key="8">
    <source>
        <dbReference type="Proteomes" id="UP001085076"/>
    </source>
</evidence>
<dbReference type="AlphaFoldDB" id="A0A9D5C3G8"/>
<evidence type="ECO:0000256" key="4">
    <source>
        <dbReference type="ARBA" id="ARBA00023163"/>
    </source>
</evidence>
<dbReference type="Pfam" id="PF03106">
    <property type="entry name" value="WRKY"/>
    <property type="match status" value="1"/>
</dbReference>
<sequence>MIAWETAVESVALDGVLSLKRLIAMLSRHAKHETWEMDLDTQAVANKAMAEFHKVIALLGRPCAGHARFRRAPLVFKRSSFSESIVYDPQPLQSLPPRAPEHGYVKKRCNSEGCHSASKKGKEKMRRMVRVPAVSMKMADIPSDEFSWRKYGQKPIKGSPYPRGYYKCSSARGCPARKHVERAVDEPGMLIVTYEGEHKHGLPENSIVNGGSQRNFHVELA</sequence>
<name>A0A9D5C3G8_9LILI</name>
<proteinExistence type="predicted"/>
<dbReference type="PROSITE" id="PS50811">
    <property type="entry name" value="WRKY"/>
    <property type="match status" value="1"/>
</dbReference>
<dbReference type="OrthoDB" id="781758at2759"/>
<feature type="domain" description="WRKY" evidence="6">
    <location>
        <begin position="137"/>
        <end position="203"/>
    </location>
</feature>
<dbReference type="GO" id="GO:0005634">
    <property type="term" value="C:nucleus"/>
    <property type="evidence" value="ECO:0007669"/>
    <property type="project" value="UniProtKB-SubCell"/>
</dbReference>
<keyword evidence="4" id="KW-0804">Transcription</keyword>
<evidence type="ECO:0000256" key="1">
    <source>
        <dbReference type="ARBA" id="ARBA00004123"/>
    </source>
</evidence>
<dbReference type="EMBL" id="JAGGNH010000008">
    <property type="protein sequence ID" value="KAJ0965369.1"/>
    <property type="molecule type" value="Genomic_DNA"/>
</dbReference>
<dbReference type="Proteomes" id="UP001085076">
    <property type="component" value="Miscellaneous, Linkage group lg08"/>
</dbReference>
<keyword evidence="5" id="KW-0539">Nucleus</keyword>